<reference evidence="4" key="1">
    <citation type="journal article" date="2020" name="Fungal Divers.">
        <title>Resolving the Mortierellaceae phylogeny through synthesis of multi-gene phylogenetics and phylogenomics.</title>
        <authorList>
            <person name="Vandepol N."/>
            <person name="Liber J."/>
            <person name="Desiro A."/>
            <person name="Na H."/>
            <person name="Kennedy M."/>
            <person name="Barry K."/>
            <person name="Grigoriev I.V."/>
            <person name="Miller A.N."/>
            <person name="O'Donnell K."/>
            <person name="Stajich J.E."/>
            <person name="Bonito G."/>
        </authorList>
    </citation>
    <scope>NUCLEOTIDE SEQUENCE</scope>
    <source>
        <strain evidence="4">CK1249</strain>
    </source>
</reference>
<comment type="caution">
    <text evidence="4">The sequence shown here is derived from an EMBL/GenBank/DDBJ whole genome shotgun (WGS) entry which is preliminary data.</text>
</comment>
<dbReference type="InterPro" id="IPR036322">
    <property type="entry name" value="WD40_repeat_dom_sf"/>
</dbReference>
<sequence>MTSSKASIAHVAHKAIPFTAFQALWIPGTTRLCSLGSNHGGFGVIQIHSLASPRSSKAQHTAAKLPKLVHHSETEKRVQFKSGTFRCSARSSGLPQLLTGDFEGRISLWDLARTEFPQSSFKAHDDVINCMDGAGPLTGRPEFVTGSRDGTVRLWDMRQNHKGAAAATPGAQPRPISNMAPINGDRHDVWCVALGGAGAAASPRADDLMVVAGYDNGDVRALDLRMGKAVFETNVKHGVCAVEFDRRQGHAGSLVATTLEGTLHSFDLVTGQFAAADGVPEEVINVQSGDDSTLWQVRHIPQRPSVFAVTDGGGNIHLYEHGDKKTLIKSLGSSRIAKQGILSLEFNEDLEGLFVGCDLDSTLRVGMVQL</sequence>
<dbReference type="OrthoDB" id="427795at2759"/>
<dbReference type="PROSITE" id="PS50082">
    <property type="entry name" value="WD_REPEATS_2"/>
    <property type="match status" value="1"/>
</dbReference>
<protein>
    <submittedName>
        <fullName evidence="4">Uncharacterized protein</fullName>
    </submittedName>
</protein>
<evidence type="ECO:0000313" key="4">
    <source>
        <dbReference type="EMBL" id="KAF9955321.1"/>
    </source>
</evidence>
<proteinExistence type="predicted"/>
<organism evidence="4 5">
    <name type="scientific">Mortierella alpina</name>
    <name type="common">Oleaginous fungus</name>
    <name type="synonym">Mortierella renispora</name>
    <dbReference type="NCBI Taxonomy" id="64518"/>
    <lineage>
        <taxon>Eukaryota</taxon>
        <taxon>Fungi</taxon>
        <taxon>Fungi incertae sedis</taxon>
        <taxon>Mucoromycota</taxon>
        <taxon>Mortierellomycotina</taxon>
        <taxon>Mortierellomycetes</taxon>
        <taxon>Mortierellales</taxon>
        <taxon>Mortierellaceae</taxon>
        <taxon>Mortierella</taxon>
    </lineage>
</organism>
<dbReference type="Gene3D" id="2.130.10.10">
    <property type="entry name" value="YVTN repeat-like/Quinoprotein amine dehydrogenase"/>
    <property type="match status" value="1"/>
</dbReference>
<dbReference type="SMART" id="SM00320">
    <property type="entry name" value="WD40"/>
    <property type="match status" value="5"/>
</dbReference>
<dbReference type="AlphaFoldDB" id="A0A9P6J060"/>
<keyword evidence="5" id="KW-1185">Reference proteome</keyword>
<dbReference type="PANTHER" id="PTHR10971">
    <property type="entry name" value="MRNA EXPORT FACTOR AND BUB3"/>
    <property type="match status" value="1"/>
</dbReference>
<evidence type="ECO:0000256" key="3">
    <source>
        <dbReference type="PROSITE-ProRule" id="PRU00221"/>
    </source>
</evidence>
<dbReference type="Proteomes" id="UP000738359">
    <property type="component" value="Unassembled WGS sequence"/>
</dbReference>
<keyword evidence="1 3" id="KW-0853">WD repeat</keyword>
<accession>A0A9P6J060</accession>
<dbReference type="Pfam" id="PF00400">
    <property type="entry name" value="WD40"/>
    <property type="match status" value="1"/>
</dbReference>
<gene>
    <name evidence="4" type="ORF">BGZ70_010283</name>
</gene>
<evidence type="ECO:0000256" key="2">
    <source>
        <dbReference type="ARBA" id="ARBA00022737"/>
    </source>
</evidence>
<feature type="repeat" description="WD" evidence="3">
    <location>
        <begin position="143"/>
        <end position="165"/>
    </location>
</feature>
<evidence type="ECO:0000313" key="5">
    <source>
        <dbReference type="Proteomes" id="UP000738359"/>
    </source>
</evidence>
<name>A0A9P6J060_MORAP</name>
<evidence type="ECO:0000256" key="1">
    <source>
        <dbReference type="ARBA" id="ARBA00022574"/>
    </source>
</evidence>
<dbReference type="InterPro" id="IPR001680">
    <property type="entry name" value="WD40_rpt"/>
</dbReference>
<keyword evidence="2" id="KW-0677">Repeat</keyword>
<dbReference type="InterPro" id="IPR015943">
    <property type="entry name" value="WD40/YVTN_repeat-like_dom_sf"/>
</dbReference>
<dbReference type="SUPFAM" id="SSF50978">
    <property type="entry name" value="WD40 repeat-like"/>
    <property type="match status" value="1"/>
</dbReference>
<dbReference type="EMBL" id="JAAAHY010000911">
    <property type="protein sequence ID" value="KAF9955321.1"/>
    <property type="molecule type" value="Genomic_DNA"/>
</dbReference>